<comment type="caution">
    <text evidence="1">The sequence shown here is derived from an EMBL/GenBank/DDBJ whole genome shotgun (WGS) entry which is preliminary data.</text>
</comment>
<dbReference type="RefSeq" id="WP_146250245.1">
    <property type="nucleotide sequence ID" value="NZ_QJVJ01000008.1"/>
</dbReference>
<gene>
    <name evidence="1" type="ORF">DLM86_18325</name>
</gene>
<organism evidence="1 2">
    <name type="scientific">Paenibacillus flagellatus</name>
    <dbReference type="NCBI Taxonomy" id="2211139"/>
    <lineage>
        <taxon>Bacteria</taxon>
        <taxon>Bacillati</taxon>
        <taxon>Bacillota</taxon>
        <taxon>Bacilli</taxon>
        <taxon>Bacillales</taxon>
        <taxon>Paenibacillaceae</taxon>
        <taxon>Paenibacillus</taxon>
    </lineage>
</organism>
<name>A0A2V5KUE2_9BACL</name>
<dbReference type="EMBL" id="QJVJ01000008">
    <property type="protein sequence ID" value="PYI52956.1"/>
    <property type="molecule type" value="Genomic_DNA"/>
</dbReference>
<evidence type="ECO:0000313" key="2">
    <source>
        <dbReference type="Proteomes" id="UP000247476"/>
    </source>
</evidence>
<sequence>MRNGSIGVGRALGSWADRAGRLWRRLREWGEEETGTFAARMIDEEELQDMRMQIERMRRKIDKFGVGERL</sequence>
<proteinExistence type="predicted"/>
<reference evidence="1 2" key="1">
    <citation type="submission" date="2018-05" db="EMBL/GenBank/DDBJ databases">
        <title>Paenibacillus flagellatus sp. nov., isolated from selenium mineral soil.</title>
        <authorList>
            <person name="Dai X."/>
        </authorList>
    </citation>
    <scope>NUCLEOTIDE SEQUENCE [LARGE SCALE GENOMIC DNA]</scope>
    <source>
        <strain evidence="1 2">DXL2</strain>
    </source>
</reference>
<dbReference type="AlphaFoldDB" id="A0A2V5KUE2"/>
<evidence type="ECO:0000313" key="1">
    <source>
        <dbReference type="EMBL" id="PYI52956.1"/>
    </source>
</evidence>
<accession>A0A2V5KUE2</accession>
<dbReference type="Proteomes" id="UP000247476">
    <property type="component" value="Unassembled WGS sequence"/>
</dbReference>
<protein>
    <submittedName>
        <fullName evidence="1">Uncharacterized protein</fullName>
    </submittedName>
</protein>
<keyword evidence="2" id="KW-1185">Reference proteome</keyword>